<evidence type="ECO:0000256" key="1">
    <source>
        <dbReference type="ARBA" id="ARBA00000085"/>
    </source>
</evidence>
<keyword evidence="6 12" id="KW-0418">Kinase</keyword>
<keyword evidence="3" id="KW-0597">Phosphoprotein</keyword>
<dbReference type="InterPro" id="IPR003594">
    <property type="entry name" value="HATPase_dom"/>
</dbReference>
<feature type="domain" description="Signal transduction histidine kinase subgroup 3 dimerisation and phosphoacceptor" evidence="11">
    <location>
        <begin position="256"/>
        <end position="321"/>
    </location>
</feature>
<keyword evidence="9" id="KW-0812">Transmembrane</keyword>
<dbReference type="RefSeq" id="WP_307555559.1">
    <property type="nucleotide sequence ID" value="NZ_JAUSQU010000001.1"/>
</dbReference>
<keyword evidence="7" id="KW-0067">ATP-binding</keyword>
<evidence type="ECO:0000256" key="5">
    <source>
        <dbReference type="ARBA" id="ARBA00022741"/>
    </source>
</evidence>
<keyword evidence="9" id="KW-0472">Membrane</keyword>
<dbReference type="EC" id="2.7.13.3" evidence="2"/>
<sequence length="458" mass="49377">MLLRDGLLRLARPFAQALVTGKADPPFPRSRRLRPPVPASLGLLPFRTVDLVLLAEILLAWFLFSTELSRLMTQQENLLRVGLVVKRLDEPLLWFATQLITEHEKLSQVGLVVNRLDEPLLWFAAAVSSLPVLLRGRWPLAAWRLAILGSLLTTPITGALLNQVFSLAQAVTYLLVVYSVAVRCARETTLGVWIISVLAVTTTTAYGGTLILVAILLAVPALFGYNVRIRRLASSRLAEEEQRSKRALAAQAMLEERARIARELHDVVAHHMSVIAIQAEAVPLQAAGDAGRLEEGLREIRALSLSAMTEMRRVLGVLRDEDGRTDTAPQPGLGRLEELIGTARSAGLTVSLKLGGNLTGLPTAVSLSAYRIAQESLSNAMRHAPGSTVSVKISRSGAELHLQVANDAGHPSPTEPGHVGHGLIGMRERVSMLGGSLWAGPVGPGFAITAILPIVEKA</sequence>
<gene>
    <name evidence="12" type="ORF">J2853_001091</name>
</gene>
<comment type="catalytic activity">
    <reaction evidence="1">
        <text>ATP + protein L-histidine = ADP + protein N-phospho-L-histidine.</text>
        <dbReference type="EC" id="2.7.13.3"/>
    </reaction>
</comment>
<dbReference type="Pfam" id="PF07730">
    <property type="entry name" value="HisKA_3"/>
    <property type="match status" value="1"/>
</dbReference>
<accession>A0ABT9Q647</accession>
<dbReference type="InterPro" id="IPR050482">
    <property type="entry name" value="Sensor_HK_TwoCompSys"/>
</dbReference>
<dbReference type="EMBL" id="JAUSQU010000001">
    <property type="protein sequence ID" value="MDP9841880.1"/>
    <property type="molecule type" value="Genomic_DNA"/>
</dbReference>
<dbReference type="SUPFAM" id="SSF55874">
    <property type="entry name" value="ATPase domain of HSP90 chaperone/DNA topoisomerase II/histidine kinase"/>
    <property type="match status" value="1"/>
</dbReference>
<feature type="transmembrane region" description="Helical" evidence="9">
    <location>
        <begin position="159"/>
        <end position="181"/>
    </location>
</feature>
<dbReference type="GO" id="GO:0016301">
    <property type="term" value="F:kinase activity"/>
    <property type="evidence" value="ECO:0007669"/>
    <property type="project" value="UniProtKB-KW"/>
</dbReference>
<feature type="transmembrane region" description="Helical" evidence="9">
    <location>
        <begin position="193"/>
        <end position="223"/>
    </location>
</feature>
<keyword evidence="5" id="KW-0547">Nucleotide-binding</keyword>
<dbReference type="Gene3D" id="1.20.5.1930">
    <property type="match status" value="1"/>
</dbReference>
<dbReference type="PANTHER" id="PTHR24421:SF10">
    <property type="entry name" value="NITRATE_NITRITE SENSOR PROTEIN NARQ"/>
    <property type="match status" value="1"/>
</dbReference>
<dbReference type="InterPro" id="IPR011712">
    <property type="entry name" value="Sig_transdc_His_kin_sub3_dim/P"/>
</dbReference>
<dbReference type="Proteomes" id="UP001225356">
    <property type="component" value="Unassembled WGS sequence"/>
</dbReference>
<keyword evidence="13" id="KW-1185">Reference proteome</keyword>
<dbReference type="Gene3D" id="3.30.565.10">
    <property type="entry name" value="Histidine kinase-like ATPase, C-terminal domain"/>
    <property type="match status" value="1"/>
</dbReference>
<keyword evidence="4" id="KW-0808">Transferase</keyword>
<feature type="domain" description="Histidine kinase/HSP90-like ATPase" evidence="10">
    <location>
        <begin position="367"/>
        <end position="453"/>
    </location>
</feature>
<evidence type="ECO:0000259" key="11">
    <source>
        <dbReference type="Pfam" id="PF07730"/>
    </source>
</evidence>
<comment type="caution">
    <text evidence="12">The sequence shown here is derived from an EMBL/GenBank/DDBJ whole genome shotgun (WGS) entry which is preliminary data.</text>
</comment>
<dbReference type="PANTHER" id="PTHR24421">
    <property type="entry name" value="NITRATE/NITRITE SENSOR PROTEIN NARX-RELATED"/>
    <property type="match status" value="1"/>
</dbReference>
<evidence type="ECO:0000256" key="9">
    <source>
        <dbReference type="SAM" id="Phobius"/>
    </source>
</evidence>
<dbReference type="CDD" id="cd16917">
    <property type="entry name" value="HATPase_UhpB-NarQ-NarX-like"/>
    <property type="match status" value="1"/>
</dbReference>
<name>A0ABT9Q647_9ACTN</name>
<evidence type="ECO:0000256" key="2">
    <source>
        <dbReference type="ARBA" id="ARBA00012438"/>
    </source>
</evidence>
<reference evidence="12 13" key="1">
    <citation type="submission" date="2023-07" db="EMBL/GenBank/DDBJ databases">
        <title>Sequencing the genomes of 1000 actinobacteria strains.</title>
        <authorList>
            <person name="Klenk H.-P."/>
        </authorList>
    </citation>
    <scope>NUCLEOTIDE SEQUENCE [LARGE SCALE GENOMIC DNA]</scope>
    <source>
        <strain evidence="12 13">DSM 46740</strain>
    </source>
</reference>
<dbReference type="Pfam" id="PF02518">
    <property type="entry name" value="HATPase_c"/>
    <property type="match status" value="1"/>
</dbReference>
<evidence type="ECO:0000256" key="8">
    <source>
        <dbReference type="ARBA" id="ARBA00023012"/>
    </source>
</evidence>
<keyword evidence="9" id="KW-1133">Transmembrane helix</keyword>
<feature type="transmembrane region" description="Helical" evidence="9">
    <location>
        <begin position="436"/>
        <end position="455"/>
    </location>
</feature>
<evidence type="ECO:0000313" key="13">
    <source>
        <dbReference type="Proteomes" id="UP001225356"/>
    </source>
</evidence>
<keyword evidence="8" id="KW-0902">Two-component regulatory system</keyword>
<evidence type="ECO:0000256" key="6">
    <source>
        <dbReference type="ARBA" id="ARBA00022777"/>
    </source>
</evidence>
<dbReference type="InterPro" id="IPR036890">
    <property type="entry name" value="HATPase_C_sf"/>
</dbReference>
<organism evidence="12 13">
    <name type="scientific">Streptosporangium lutulentum</name>
    <dbReference type="NCBI Taxonomy" id="1461250"/>
    <lineage>
        <taxon>Bacteria</taxon>
        <taxon>Bacillati</taxon>
        <taxon>Actinomycetota</taxon>
        <taxon>Actinomycetes</taxon>
        <taxon>Streptosporangiales</taxon>
        <taxon>Streptosporangiaceae</taxon>
        <taxon>Streptosporangium</taxon>
    </lineage>
</organism>
<evidence type="ECO:0000256" key="3">
    <source>
        <dbReference type="ARBA" id="ARBA00022553"/>
    </source>
</evidence>
<evidence type="ECO:0000313" key="12">
    <source>
        <dbReference type="EMBL" id="MDP9841880.1"/>
    </source>
</evidence>
<protein>
    <recommendedName>
        <fullName evidence="2">histidine kinase</fullName>
        <ecNumber evidence="2">2.7.13.3</ecNumber>
    </recommendedName>
</protein>
<proteinExistence type="predicted"/>
<evidence type="ECO:0000256" key="7">
    <source>
        <dbReference type="ARBA" id="ARBA00022840"/>
    </source>
</evidence>
<evidence type="ECO:0000256" key="4">
    <source>
        <dbReference type="ARBA" id="ARBA00022679"/>
    </source>
</evidence>
<evidence type="ECO:0000259" key="10">
    <source>
        <dbReference type="Pfam" id="PF02518"/>
    </source>
</evidence>